<accession>A0A1X9I3Q2</accession>
<sequence length="86" mass="9175">MGDSGDGGDGSFGMPPADCRNCHPYPLHDGHDDGDGVFGILPRKSCNRHAAVLLSEAARRRIAGRKTCHKGVQRERLAHGSLQGKV</sequence>
<protein>
    <submittedName>
        <fullName evidence="1">Uncharacterized protein</fullName>
    </submittedName>
</protein>
<organism evidence="1">
    <name type="scientific">Streptococcus suis</name>
    <dbReference type="NCBI Taxonomy" id="1307"/>
    <lineage>
        <taxon>Bacteria</taxon>
        <taxon>Bacillati</taxon>
        <taxon>Bacillota</taxon>
        <taxon>Bacilli</taxon>
        <taxon>Lactobacillales</taxon>
        <taxon>Streptococcaceae</taxon>
        <taxon>Streptococcus</taxon>
    </lineage>
</organism>
<evidence type="ECO:0000313" key="1">
    <source>
        <dbReference type="EMBL" id="ANJ64774.1"/>
    </source>
</evidence>
<proteinExistence type="predicted"/>
<name>A0A1X9I3Q2_STRSU</name>
<dbReference type="AlphaFoldDB" id="A0A1X9I3Q2"/>
<reference evidence="1" key="1">
    <citation type="journal article" date="2016" name="Front. Cell. Infect. Microbiol.">
        <title>Evolution and Diversity of the Antimicrobial Resistance Associated Mobilome in Streptococcus suis: A Probable Mobile Genetic Elements Reservoir for Other Streptococci.</title>
        <authorList>
            <person name="Huang J."/>
            <person name="Ma J."/>
            <person name="Shang K."/>
            <person name="Hu X."/>
            <person name="Liang Y."/>
            <person name="Li D."/>
            <person name="Wu Z."/>
            <person name="Dai L."/>
            <person name="Chen L."/>
            <person name="Wang L."/>
        </authorList>
    </citation>
    <scope>NUCLEOTIDE SEQUENCE</scope>
    <source>
        <strain evidence="1">YY060816</strain>
    </source>
</reference>
<dbReference type="EMBL" id="KX077898">
    <property type="protein sequence ID" value="ANJ64774.1"/>
    <property type="molecule type" value="Genomic_DNA"/>
</dbReference>